<evidence type="ECO:0000313" key="2">
    <source>
        <dbReference type="Proteomes" id="UP001430953"/>
    </source>
</evidence>
<dbReference type="Proteomes" id="UP001430953">
    <property type="component" value="Unassembled WGS sequence"/>
</dbReference>
<dbReference type="AlphaFoldDB" id="A0AAW2G8N3"/>
<gene>
    <name evidence="1" type="ORF">PUN28_005901</name>
</gene>
<dbReference type="EMBL" id="JADYXP020000005">
    <property type="protein sequence ID" value="KAL0123707.1"/>
    <property type="molecule type" value="Genomic_DNA"/>
</dbReference>
<keyword evidence="2" id="KW-1185">Reference proteome</keyword>
<organism evidence="1 2">
    <name type="scientific">Cardiocondyla obscurior</name>
    <dbReference type="NCBI Taxonomy" id="286306"/>
    <lineage>
        <taxon>Eukaryota</taxon>
        <taxon>Metazoa</taxon>
        <taxon>Ecdysozoa</taxon>
        <taxon>Arthropoda</taxon>
        <taxon>Hexapoda</taxon>
        <taxon>Insecta</taxon>
        <taxon>Pterygota</taxon>
        <taxon>Neoptera</taxon>
        <taxon>Endopterygota</taxon>
        <taxon>Hymenoptera</taxon>
        <taxon>Apocrita</taxon>
        <taxon>Aculeata</taxon>
        <taxon>Formicoidea</taxon>
        <taxon>Formicidae</taxon>
        <taxon>Myrmicinae</taxon>
        <taxon>Cardiocondyla</taxon>
    </lineage>
</organism>
<sequence>MQVNGKYLKHVIYICTPKIYADQHHVLKTLFILKSLLNNCIHKLLKHYSQIISTRGARGARTREITACRRSPPCR</sequence>
<proteinExistence type="predicted"/>
<protein>
    <submittedName>
        <fullName evidence="1">Uncharacterized protein</fullName>
    </submittedName>
</protein>
<name>A0AAW2G8N3_9HYME</name>
<reference evidence="1 2" key="1">
    <citation type="submission" date="2023-03" db="EMBL/GenBank/DDBJ databases">
        <title>High recombination rates correlate with genetic variation in Cardiocondyla obscurior ants.</title>
        <authorList>
            <person name="Errbii M."/>
        </authorList>
    </citation>
    <scope>NUCLEOTIDE SEQUENCE [LARGE SCALE GENOMIC DNA]</scope>
    <source>
        <strain evidence="1">Alpha-2009</strain>
        <tissue evidence="1">Whole body</tissue>
    </source>
</reference>
<accession>A0AAW2G8N3</accession>
<evidence type="ECO:0000313" key="1">
    <source>
        <dbReference type="EMBL" id="KAL0123707.1"/>
    </source>
</evidence>
<comment type="caution">
    <text evidence="1">The sequence shown here is derived from an EMBL/GenBank/DDBJ whole genome shotgun (WGS) entry which is preliminary data.</text>
</comment>